<gene>
    <name evidence="10" type="ORF">RMAR1173_LOCUS320</name>
</gene>
<dbReference type="PANTHER" id="PTHR12707:SF0">
    <property type="entry name" value="PININ"/>
    <property type="match status" value="1"/>
</dbReference>
<dbReference type="InterPro" id="IPR039853">
    <property type="entry name" value="Pinin"/>
</dbReference>
<evidence type="ECO:0000256" key="4">
    <source>
        <dbReference type="ARBA" id="ARBA00023015"/>
    </source>
</evidence>
<evidence type="ECO:0000256" key="1">
    <source>
        <dbReference type="ARBA" id="ARBA00004123"/>
    </source>
</evidence>
<dbReference type="EMBL" id="HBHJ01000459">
    <property type="protein sequence ID" value="CAD9660134.1"/>
    <property type="molecule type" value="Transcribed_RNA"/>
</dbReference>
<feature type="region of interest" description="Disordered" evidence="8">
    <location>
        <begin position="345"/>
        <end position="472"/>
    </location>
</feature>
<protein>
    <recommendedName>
        <fullName evidence="9">Pinin/SDK/MemA protein domain-containing protein</fullName>
    </recommendedName>
</protein>
<accession>A0A7S2R5E1</accession>
<keyword evidence="4" id="KW-0805">Transcription regulation</keyword>
<feature type="compositionally biased region" description="Acidic residues" evidence="8">
    <location>
        <begin position="451"/>
        <end position="460"/>
    </location>
</feature>
<keyword evidence="6" id="KW-0508">mRNA splicing</keyword>
<evidence type="ECO:0000259" key="9">
    <source>
        <dbReference type="Pfam" id="PF04696"/>
    </source>
</evidence>
<evidence type="ECO:0000256" key="3">
    <source>
        <dbReference type="ARBA" id="ARBA00022664"/>
    </source>
</evidence>
<sequence length="472" mass="53101">MVGAESTQELQSRWEALEAKRQQVESDLRMLKGPMGSGPRGAPLAAAGGAPAPPFRRDPVPDHRRPLRRDGRDSEPMVGRRRLSSAISVPDQEEGGAASRRREEDTDGSPDRAKRRRLEDVDSLEPRGMSNRPAWRDRGTEEDADAGPRRTAREDDRDRYGPGARGGYSASRPPADLPKIEKKPESQEAYEDEGVKKRNRRMFGALMGHLGTAQRLLKRDEKKIQSKAKVHETVELKNKESSQKLRKLEREMSAAEKEKALTRRDEILVEMRKTERALMTADWEKRQRQLEPFIATKAQPAIYWLPKDHNDATTALLAESKAAVERLITDRRAEDEQEFVTIETQIRERAEKRQARAAVPRASRQPEETEGLDGDEDQETAAQATSEEQAARHRKSRRDEDEEEEEEEGDEDEERQGKGTAGQQSKEDQEARTEEEENGGADPPAKKAPDEDAAGEEEDPAPAVEDADTKGD</sequence>
<feature type="compositionally biased region" description="Basic and acidic residues" evidence="8">
    <location>
        <begin position="100"/>
        <end position="120"/>
    </location>
</feature>
<evidence type="ECO:0000256" key="6">
    <source>
        <dbReference type="ARBA" id="ARBA00023187"/>
    </source>
</evidence>
<keyword evidence="5" id="KW-0804">Transcription</keyword>
<dbReference type="GO" id="GO:0071013">
    <property type="term" value="C:catalytic step 2 spliceosome"/>
    <property type="evidence" value="ECO:0007669"/>
    <property type="project" value="TreeGrafter"/>
</dbReference>
<evidence type="ECO:0000256" key="5">
    <source>
        <dbReference type="ARBA" id="ARBA00023163"/>
    </source>
</evidence>
<feature type="region of interest" description="Disordered" evidence="8">
    <location>
        <begin position="234"/>
        <end position="257"/>
    </location>
</feature>
<dbReference type="Pfam" id="PF04696">
    <property type="entry name" value="Pinin_SDK_memA"/>
    <property type="match status" value="1"/>
</dbReference>
<dbReference type="AlphaFoldDB" id="A0A7S2R5E1"/>
<keyword evidence="7" id="KW-0539">Nucleus</keyword>
<comment type="subcellular location">
    <subcellularLocation>
        <location evidence="1">Nucleus</location>
    </subcellularLocation>
</comment>
<feature type="compositionally biased region" description="Acidic residues" evidence="8">
    <location>
        <begin position="368"/>
        <end position="379"/>
    </location>
</feature>
<organism evidence="10">
    <name type="scientific">Rhizochromulina marina</name>
    <dbReference type="NCBI Taxonomy" id="1034831"/>
    <lineage>
        <taxon>Eukaryota</taxon>
        <taxon>Sar</taxon>
        <taxon>Stramenopiles</taxon>
        <taxon>Ochrophyta</taxon>
        <taxon>Dictyochophyceae</taxon>
        <taxon>Rhizochromulinales</taxon>
        <taxon>Rhizochromulina</taxon>
    </lineage>
</organism>
<evidence type="ECO:0000256" key="8">
    <source>
        <dbReference type="SAM" id="MobiDB-lite"/>
    </source>
</evidence>
<dbReference type="InterPro" id="IPR006786">
    <property type="entry name" value="Pinin_SDK_MemA"/>
</dbReference>
<feature type="domain" description="Pinin/SDK/MemA protein" evidence="9">
    <location>
        <begin position="195"/>
        <end position="321"/>
    </location>
</feature>
<feature type="compositionally biased region" description="Low complexity" evidence="8">
    <location>
        <begin position="40"/>
        <end position="50"/>
    </location>
</feature>
<feature type="region of interest" description="Disordered" evidence="8">
    <location>
        <begin position="25"/>
        <end position="197"/>
    </location>
</feature>
<feature type="compositionally biased region" description="Basic and acidic residues" evidence="8">
    <location>
        <begin position="345"/>
        <end position="354"/>
    </location>
</feature>
<feature type="compositionally biased region" description="Basic and acidic residues" evidence="8">
    <location>
        <begin position="134"/>
        <end position="160"/>
    </location>
</feature>
<proteinExistence type="inferred from homology"/>
<dbReference type="PANTHER" id="PTHR12707">
    <property type="entry name" value="PINN"/>
    <property type="match status" value="1"/>
</dbReference>
<reference evidence="10" key="1">
    <citation type="submission" date="2021-01" db="EMBL/GenBank/DDBJ databases">
        <authorList>
            <person name="Corre E."/>
            <person name="Pelletier E."/>
            <person name="Niang G."/>
            <person name="Scheremetjew M."/>
            <person name="Finn R."/>
            <person name="Kale V."/>
            <person name="Holt S."/>
            <person name="Cochrane G."/>
            <person name="Meng A."/>
            <person name="Brown T."/>
            <person name="Cohen L."/>
        </authorList>
    </citation>
    <scope>NUCLEOTIDE SEQUENCE</scope>
    <source>
        <strain evidence="10">CCMP1243</strain>
    </source>
</reference>
<name>A0A7S2R5E1_9STRA</name>
<comment type="similarity">
    <text evidence="2">Belongs to the pinin family.</text>
</comment>
<evidence type="ECO:0000256" key="2">
    <source>
        <dbReference type="ARBA" id="ARBA00010386"/>
    </source>
</evidence>
<keyword evidence="3" id="KW-0507">mRNA processing</keyword>
<dbReference type="GO" id="GO:0006397">
    <property type="term" value="P:mRNA processing"/>
    <property type="evidence" value="ECO:0007669"/>
    <property type="project" value="UniProtKB-KW"/>
</dbReference>
<feature type="compositionally biased region" description="Acidic residues" evidence="8">
    <location>
        <begin position="400"/>
        <end position="414"/>
    </location>
</feature>
<evidence type="ECO:0000313" key="10">
    <source>
        <dbReference type="EMBL" id="CAD9660134.1"/>
    </source>
</evidence>
<dbReference type="GO" id="GO:0008380">
    <property type="term" value="P:RNA splicing"/>
    <property type="evidence" value="ECO:0007669"/>
    <property type="project" value="UniProtKB-KW"/>
</dbReference>
<feature type="compositionally biased region" description="Basic and acidic residues" evidence="8">
    <location>
        <begin position="55"/>
        <end position="75"/>
    </location>
</feature>
<evidence type="ECO:0000256" key="7">
    <source>
        <dbReference type="ARBA" id="ARBA00023242"/>
    </source>
</evidence>